<dbReference type="InterPro" id="IPR019410">
    <property type="entry name" value="Methyltransf_16"/>
</dbReference>
<dbReference type="InterPro" id="IPR029063">
    <property type="entry name" value="SAM-dependent_MTases_sf"/>
</dbReference>
<dbReference type="Gene3D" id="3.40.50.150">
    <property type="entry name" value="Vaccinia Virus protein VP39"/>
    <property type="match status" value="1"/>
</dbReference>
<comment type="caution">
    <text evidence="2">The sequence shown here is derived from an EMBL/GenBank/DDBJ whole genome shotgun (WGS) entry which is preliminary data.</text>
</comment>
<proteinExistence type="predicted"/>
<dbReference type="PANTHER" id="PTHR14614:SF132">
    <property type="entry name" value="PROTEIN-LYSINE METHYLTRANSFERASE C42C1.13"/>
    <property type="match status" value="1"/>
</dbReference>
<protein>
    <submittedName>
        <fullName evidence="2">Uncharacterized protein</fullName>
    </submittedName>
</protein>
<feature type="compositionally biased region" description="Basic and acidic residues" evidence="1">
    <location>
        <begin position="1"/>
        <end position="11"/>
    </location>
</feature>
<reference evidence="2 3" key="1">
    <citation type="journal article" date="2019" name="Nat. Plants">
        <title>Genome sequencing of Musa balbisiana reveals subgenome evolution and function divergence in polyploid bananas.</title>
        <authorList>
            <person name="Yao X."/>
        </authorList>
    </citation>
    <scope>NUCLEOTIDE SEQUENCE [LARGE SCALE GENOMIC DNA]</scope>
    <source>
        <strain evidence="3">cv. DH-PKW</strain>
        <tissue evidence="2">Leaves</tissue>
    </source>
</reference>
<evidence type="ECO:0000256" key="1">
    <source>
        <dbReference type="SAM" id="MobiDB-lite"/>
    </source>
</evidence>
<name>A0A4S8IF72_MUSBA</name>
<dbReference type="STRING" id="52838.A0A4S8IF72"/>
<feature type="region of interest" description="Disordered" evidence="1">
    <location>
        <begin position="1"/>
        <end position="36"/>
    </location>
</feature>
<dbReference type="AlphaFoldDB" id="A0A4S8IF72"/>
<evidence type="ECO:0000313" key="3">
    <source>
        <dbReference type="Proteomes" id="UP000317650"/>
    </source>
</evidence>
<feature type="compositionally biased region" description="Acidic residues" evidence="1">
    <location>
        <begin position="18"/>
        <end position="28"/>
    </location>
</feature>
<organism evidence="2 3">
    <name type="scientific">Musa balbisiana</name>
    <name type="common">Banana</name>
    <dbReference type="NCBI Taxonomy" id="52838"/>
    <lineage>
        <taxon>Eukaryota</taxon>
        <taxon>Viridiplantae</taxon>
        <taxon>Streptophyta</taxon>
        <taxon>Embryophyta</taxon>
        <taxon>Tracheophyta</taxon>
        <taxon>Spermatophyta</taxon>
        <taxon>Magnoliopsida</taxon>
        <taxon>Liliopsida</taxon>
        <taxon>Zingiberales</taxon>
        <taxon>Musaceae</taxon>
        <taxon>Musa</taxon>
    </lineage>
</organism>
<accession>A0A4S8IF72</accession>
<evidence type="ECO:0000313" key="2">
    <source>
        <dbReference type="EMBL" id="THU46821.1"/>
    </source>
</evidence>
<dbReference type="Pfam" id="PF10294">
    <property type="entry name" value="Methyltransf_16"/>
    <property type="match status" value="1"/>
</dbReference>
<keyword evidence="3" id="KW-1185">Reference proteome</keyword>
<dbReference type="EMBL" id="PYDT01000010">
    <property type="protein sequence ID" value="THU46821.1"/>
    <property type="molecule type" value="Genomic_DNA"/>
</dbReference>
<dbReference type="PANTHER" id="PTHR14614">
    <property type="entry name" value="HEPATOCELLULAR CARCINOMA-ASSOCIATED ANTIGEN"/>
    <property type="match status" value="1"/>
</dbReference>
<gene>
    <name evidence="2" type="ORF">C4D60_Mb09t08930</name>
</gene>
<sequence length="274" mass="30199">MTTEDKPEVDLRLLSSLLDEEEEEEGKEEVEKGLPADDEAAMLDVAEGGENGDQRYYLTSIEHTVVIRQIRSQGLSFQLWPAASSLVSLLDSRPSALLFPATSHIRILELGSGTGLVGIAAAAILGASVTLTDLPHVLPNLRFNAESNAAAVAARGGSLDVRQLRWGEDEDAAALVDGEAAFDVVVASDVVYYEHLIDPLLRTLRVFVKGEAAFVMAHLRRWKKRDSVFFRKARKLFDVAVVHTDPPLPGKRLGVAIYRFTAKRKLLREDQQRD</sequence>
<dbReference type="SUPFAM" id="SSF53335">
    <property type="entry name" value="S-adenosyl-L-methionine-dependent methyltransferases"/>
    <property type="match status" value="1"/>
</dbReference>
<dbReference type="Proteomes" id="UP000317650">
    <property type="component" value="Chromosome 9"/>
</dbReference>